<feature type="transmembrane region" description="Helical" evidence="1">
    <location>
        <begin position="6"/>
        <end position="24"/>
    </location>
</feature>
<evidence type="ECO:0000313" key="3">
    <source>
        <dbReference type="Proteomes" id="UP001626549"/>
    </source>
</evidence>
<feature type="transmembrane region" description="Helical" evidence="1">
    <location>
        <begin position="242"/>
        <end position="260"/>
    </location>
</feature>
<sequence>MFVSTLSIAAVLAALIALSEWLATRTWLRHFGAALLVIVLTAIVANLGVIPTYGPETPLYGAIFTYVAPLGIFWLLLLVDLRSLGQVGGPTLLLFLLGSLGTALGAATGHWVVGGADALGDQHAALAGMFTGTYIGGSVNYNAVALEYGVMEDAALYAGAAAVDNAMTTVWMVVCVTLPRLLVGFWPKSNDQSDDVQREPVADDGEVARIFDLAAVIALGIAAVGLSELLANLLKQYAGLDVPSVLMLSTLALVLAQLPVVQRLKGARLLGLLAVYLFLAVIGSLCDAEALMRMGELAPVLGVFVVVLVSIHGTVVFGAARLLKADLETAAVASQANIGGGTSALALARSLGRGDLELPAILVGSAGLALGNYMGFTMVGLLGG</sequence>
<keyword evidence="1" id="KW-0812">Transmembrane</keyword>
<feature type="transmembrane region" description="Helical" evidence="1">
    <location>
        <begin position="59"/>
        <end position="79"/>
    </location>
</feature>
<dbReference type="Pfam" id="PF05684">
    <property type="entry name" value="DUF819"/>
    <property type="match status" value="1"/>
</dbReference>
<feature type="transmembrane region" description="Helical" evidence="1">
    <location>
        <begin position="124"/>
        <end position="143"/>
    </location>
</feature>
<evidence type="ECO:0000256" key="1">
    <source>
        <dbReference type="SAM" id="Phobius"/>
    </source>
</evidence>
<dbReference type="PANTHER" id="PTHR34289:SF8">
    <property type="entry name" value="DUF819 DOMAIN-CONTAINING PROTEIN"/>
    <property type="match status" value="1"/>
</dbReference>
<dbReference type="Proteomes" id="UP001626549">
    <property type="component" value="Chromosome"/>
</dbReference>
<feature type="transmembrane region" description="Helical" evidence="1">
    <location>
        <begin position="360"/>
        <end position="382"/>
    </location>
</feature>
<feature type="transmembrane region" description="Helical" evidence="1">
    <location>
        <begin position="91"/>
        <end position="112"/>
    </location>
</feature>
<feature type="transmembrane region" description="Helical" evidence="1">
    <location>
        <begin position="31"/>
        <end position="53"/>
    </location>
</feature>
<evidence type="ECO:0000313" key="2">
    <source>
        <dbReference type="EMBL" id="WOJ97087.1"/>
    </source>
</evidence>
<feature type="transmembrane region" description="Helical" evidence="1">
    <location>
        <begin position="297"/>
        <end position="320"/>
    </location>
</feature>
<keyword evidence="3" id="KW-1185">Reference proteome</keyword>
<feature type="transmembrane region" description="Helical" evidence="1">
    <location>
        <begin position="266"/>
        <end position="285"/>
    </location>
</feature>
<dbReference type="PANTHER" id="PTHR34289">
    <property type="entry name" value="PROTEIN, PUTATIVE (DUF819)-RELATED"/>
    <property type="match status" value="1"/>
</dbReference>
<dbReference type="InterPro" id="IPR008537">
    <property type="entry name" value="DUF819"/>
</dbReference>
<keyword evidence="1" id="KW-1133">Transmembrane helix</keyword>
<accession>A0ABZ0IC35</accession>
<gene>
    <name evidence="2" type="ORF">R0137_00595</name>
</gene>
<organism evidence="2 3">
    <name type="scientific">Congregibacter brevis</name>
    <dbReference type="NCBI Taxonomy" id="3081201"/>
    <lineage>
        <taxon>Bacteria</taxon>
        <taxon>Pseudomonadati</taxon>
        <taxon>Pseudomonadota</taxon>
        <taxon>Gammaproteobacteria</taxon>
        <taxon>Cellvibrionales</taxon>
        <taxon>Halieaceae</taxon>
        <taxon>Congregibacter</taxon>
    </lineage>
</organism>
<protein>
    <submittedName>
        <fullName evidence="2">DUF819 family protein</fullName>
    </submittedName>
</protein>
<proteinExistence type="predicted"/>
<dbReference type="RefSeq" id="WP_407327775.1">
    <property type="nucleotide sequence ID" value="NZ_CP136865.1"/>
</dbReference>
<keyword evidence="1" id="KW-0472">Membrane</keyword>
<dbReference type="EMBL" id="CP136865">
    <property type="protein sequence ID" value="WOJ97087.1"/>
    <property type="molecule type" value="Genomic_DNA"/>
</dbReference>
<reference evidence="2 3" key="1">
    <citation type="submission" date="2023-10" db="EMBL/GenBank/DDBJ databases">
        <title>Two novel species belonging to the OM43/NOR5 clade.</title>
        <authorList>
            <person name="Park M."/>
        </authorList>
    </citation>
    <scope>NUCLEOTIDE SEQUENCE [LARGE SCALE GENOMIC DNA]</scope>
    <source>
        <strain evidence="2 3">IMCC45268</strain>
    </source>
</reference>
<feature type="transmembrane region" description="Helical" evidence="1">
    <location>
        <begin position="155"/>
        <end position="179"/>
    </location>
</feature>
<feature type="transmembrane region" description="Helical" evidence="1">
    <location>
        <begin position="210"/>
        <end position="230"/>
    </location>
</feature>
<name>A0ABZ0IC35_9GAMM</name>